<evidence type="ECO:0000256" key="1">
    <source>
        <dbReference type="SAM" id="Phobius"/>
    </source>
</evidence>
<evidence type="ECO:0000313" key="3">
    <source>
        <dbReference type="Proteomes" id="UP000283254"/>
    </source>
</evidence>
<name>A0A422QNS2_9BURK</name>
<evidence type="ECO:0008006" key="4">
    <source>
        <dbReference type="Google" id="ProtNLM"/>
    </source>
</evidence>
<comment type="caution">
    <text evidence="2">The sequence shown here is derived from an EMBL/GenBank/DDBJ whole genome shotgun (WGS) entry which is preliminary data.</text>
</comment>
<organism evidence="2 3">
    <name type="scientific">Massilia aurea</name>
    <dbReference type="NCBI Taxonomy" id="373040"/>
    <lineage>
        <taxon>Bacteria</taxon>
        <taxon>Pseudomonadati</taxon>
        <taxon>Pseudomonadota</taxon>
        <taxon>Betaproteobacteria</taxon>
        <taxon>Burkholderiales</taxon>
        <taxon>Oxalobacteraceae</taxon>
        <taxon>Telluria group</taxon>
        <taxon>Massilia</taxon>
    </lineage>
</organism>
<dbReference type="Proteomes" id="UP000283254">
    <property type="component" value="Unassembled WGS sequence"/>
</dbReference>
<keyword evidence="1" id="KW-0812">Transmembrane</keyword>
<keyword evidence="1" id="KW-1133">Transmembrane helix</keyword>
<keyword evidence="3" id="KW-1185">Reference proteome</keyword>
<feature type="transmembrane region" description="Helical" evidence="1">
    <location>
        <begin position="12"/>
        <end position="34"/>
    </location>
</feature>
<proteinExistence type="predicted"/>
<evidence type="ECO:0000313" key="2">
    <source>
        <dbReference type="EMBL" id="RNF31482.1"/>
    </source>
</evidence>
<reference evidence="2" key="1">
    <citation type="submission" date="2014-10" db="EMBL/GenBank/DDBJ databases">
        <title>Massilia sp. genome.</title>
        <authorList>
            <person name="Xu B."/>
            <person name="Dai L."/>
            <person name="Huang Z."/>
        </authorList>
    </citation>
    <scope>NUCLEOTIDE SEQUENCE [LARGE SCALE GENOMIC DNA]</scope>
    <source>
        <strain evidence="2">CFS-1</strain>
    </source>
</reference>
<protein>
    <recommendedName>
        <fullName evidence="4">Signal transduction histidine kinase subgroup 3 dimerisation and phosphoacceptor domain-containing protein</fullName>
    </recommendedName>
</protein>
<accession>A0A422QNS2</accession>
<gene>
    <name evidence="2" type="ORF">NM04_06920</name>
</gene>
<keyword evidence="1" id="KW-0472">Membrane</keyword>
<dbReference type="AlphaFoldDB" id="A0A422QNS2"/>
<sequence length="310" mass="33139">MHALLPLPWRSAAPELLACLMVTLAALVLAYIGLRRSVTTDERARALQHQLAAEREARCQSDQALADNHDVLCRLVRQHEGVREGERTRIGCELQAELGRRLASLRNEMASLRECAQASPAPVLLGRLDRALAGIDGAIHALRAVAGGLRGANPGDGLRQALERCLAEHAHRHGLRYRFEAGVDPSSRASQDRAARLAVFRVLEDVLSGAAGRGGAAQGRELHVRLLEGASTLGLEIDGCAGSVDDVSALPVELVEHIRAMGGVLRTVATAERRPRWSLSVPVCAARPDPVRDPVQIAPPGLPGVNVKVA</sequence>
<dbReference type="EMBL" id="JSAB01000058">
    <property type="protein sequence ID" value="RNF31482.1"/>
    <property type="molecule type" value="Genomic_DNA"/>
</dbReference>